<evidence type="ECO:0000259" key="2">
    <source>
        <dbReference type="Pfam" id="PF09851"/>
    </source>
</evidence>
<gene>
    <name evidence="3" type="ORF">F8M49_19655</name>
</gene>
<dbReference type="Pfam" id="PF09851">
    <property type="entry name" value="SHOCT"/>
    <property type="match status" value="1"/>
</dbReference>
<dbReference type="EMBL" id="WBMO01000001">
    <property type="protein sequence ID" value="MDV2476986.1"/>
    <property type="molecule type" value="Genomic_DNA"/>
</dbReference>
<feature type="compositionally biased region" description="Pro residues" evidence="1">
    <location>
        <begin position="49"/>
        <end position="58"/>
    </location>
</feature>
<proteinExistence type="predicted"/>
<organism evidence="3 4">
    <name type="scientific">Rhodococcus zopfii</name>
    <dbReference type="NCBI Taxonomy" id="43772"/>
    <lineage>
        <taxon>Bacteria</taxon>
        <taxon>Bacillati</taxon>
        <taxon>Actinomycetota</taxon>
        <taxon>Actinomycetes</taxon>
        <taxon>Mycobacteriales</taxon>
        <taxon>Nocardiaceae</taxon>
        <taxon>Rhodococcus</taxon>
    </lineage>
</organism>
<evidence type="ECO:0000313" key="3">
    <source>
        <dbReference type="EMBL" id="MDV2476986.1"/>
    </source>
</evidence>
<evidence type="ECO:0000256" key="1">
    <source>
        <dbReference type="SAM" id="MobiDB-lite"/>
    </source>
</evidence>
<keyword evidence="4" id="KW-1185">Reference proteome</keyword>
<dbReference type="InterPro" id="IPR018649">
    <property type="entry name" value="SHOCT"/>
</dbReference>
<evidence type="ECO:0000313" key="4">
    <source>
        <dbReference type="Proteomes" id="UP001275440"/>
    </source>
</evidence>
<name>A0ABU3WSK0_9NOCA</name>
<dbReference type="RefSeq" id="WP_072809456.1">
    <property type="nucleotide sequence ID" value="NZ_JAHWLX010000116.1"/>
</dbReference>
<protein>
    <submittedName>
        <fullName evidence="3">SHOCT domain-containing protein</fullName>
    </submittedName>
</protein>
<reference evidence="3 4" key="1">
    <citation type="submission" date="2019-10" db="EMBL/GenBank/DDBJ databases">
        <title>Draft Genome Assembly of Rhodococcus zopfii DSM44189.</title>
        <authorList>
            <person name="Sutton J.M."/>
            <person name="Akob D.M."/>
            <person name="Bushman T.J."/>
        </authorList>
    </citation>
    <scope>NUCLEOTIDE SEQUENCE [LARGE SCALE GENOMIC DNA]</scope>
    <source>
        <strain evidence="3 4">DSM 44189</strain>
    </source>
</reference>
<accession>A0ABU3WSK0</accession>
<feature type="region of interest" description="Disordered" evidence="1">
    <location>
        <begin position="20"/>
        <end position="63"/>
    </location>
</feature>
<sequence>MPGLLRGVARTAVIAGTATSVSNRVSRRQGRRWAQQDQEQQAQAQQQAAPPPPPPAPPASGGVDRLEALKQLGELKAQGVLTDAEFEAEKARILAG</sequence>
<feature type="domain" description="SHOCT" evidence="2">
    <location>
        <begin position="67"/>
        <end position="94"/>
    </location>
</feature>
<feature type="compositionally biased region" description="Low complexity" evidence="1">
    <location>
        <begin position="35"/>
        <end position="48"/>
    </location>
</feature>
<dbReference type="Proteomes" id="UP001275440">
    <property type="component" value="Unassembled WGS sequence"/>
</dbReference>
<comment type="caution">
    <text evidence="3">The sequence shown here is derived from an EMBL/GenBank/DDBJ whole genome shotgun (WGS) entry which is preliminary data.</text>
</comment>